<dbReference type="STRING" id="1280953.HOC_07877"/>
<keyword evidence="2" id="KW-1185">Reference proteome</keyword>
<dbReference type="InterPro" id="IPR021508">
    <property type="entry name" value="Gp17-like"/>
</dbReference>
<evidence type="ECO:0000313" key="1">
    <source>
        <dbReference type="EMBL" id="KDA02847.1"/>
    </source>
</evidence>
<accession>A0A059G7Q0</accession>
<dbReference type="Proteomes" id="UP000024942">
    <property type="component" value="Unassembled WGS sequence"/>
</dbReference>
<dbReference type="AlphaFoldDB" id="A0A059G7Q0"/>
<dbReference type="OrthoDB" id="7630456at2"/>
<gene>
    <name evidence="1" type="ORF">HOC_07877</name>
</gene>
<sequence>MAGLKRDAGVMAAFGDPARVYDDETRAPAFPYARIERHESVPTGTGDIEHKISIAVTSREGGLLDAKDALSAIRAAAEGMAWDVAGHHVVMAHVIYADTMRASDAESYRGLVRIRIISEEAA</sequence>
<organism evidence="1 2">
    <name type="scientific">Hyphomonas oceanitis SCH89</name>
    <dbReference type="NCBI Taxonomy" id="1280953"/>
    <lineage>
        <taxon>Bacteria</taxon>
        <taxon>Pseudomonadati</taxon>
        <taxon>Pseudomonadota</taxon>
        <taxon>Alphaproteobacteria</taxon>
        <taxon>Hyphomonadales</taxon>
        <taxon>Hyphomonadaceae</taxon>
        <taxon>Hyphomonas</taxon>
    </lineage>
</organism>
<dbReference type="PATRIC" id="fig|1280953.3.peg.1591"/>
<dbReference type="InterPro" id="IPR053745">
    <property type="entry name" value="Viral_Tail_Comp_sf"/>
</dbReference>
<dbReference type="RefSeq" id="WP_035537299.1">
    <property type="nucleotide sequence ID" value="NZ_ARYL01000010.1"/>
</dbReference>
<name>A0A059G7Q0_9PROT</name>
<evidence type="ECO:0000313" key="2">
    <source>
        <dbReference type="Proteomes" id="UP000024942"/>
    </source>
</evidence>
<dbReference type="Pfam" id="PF11367">
    <property type="entry name" value="Tail_completion_gp17"/>
    <property type="match status" value="1"/>
</dbReference>
<dbReference type="Gene3D" id="3.30.2000.30">
    <property type="match status" value="1"/>
</dbReference>
<proteinExistence type="predicted"/>
<reference evidence="1 2" key="1">
    <citation type="journal article" date="2014" name="Antonie Van Leeuwenhoek">
        <title>Hyphomonas beringensis sp. nov. and Hyphomonas chukchiensis sp. nov., isolated from surface seawater of the Bering Sea and Chukchi Sea.</title>
        <authorList>
            <person name="Li C."/>
            <person name="Lai Q."/>
            <person name="Li G."/>
            <person name="Dong C."/>
            <person name="Wang J."/>
            <person name="Liao Y."/>
            <person name="Shao Z."/>
        </authorList>
    </citation>
    <scope>NUCLEOTIDE SEQUENCE [LARGE SCALE GENOMIC DNA]</scope>
    <source>
        <strain evidence="1 2">SCH89</strain>
    </source>
</reference>
<comment type="caution">
    <text evidence="1">The sequence shown here is derived from an EMBL/GenBank/DDBJ whole genome shotgun (WGS) entry which is preliminary data.</text>
</comment>
<dbReference type="EMBL" id="ARYL01000010">
    <property type="protein sequence ID" value="KDA02847.1"/>
    <property type="molecule type" value="Genomic_DNA"/>
</dbReference>
<evidence type="ECO:0008006" key="3">
    <source>
        <dbReference type="Google" id="ProtNLM"/>
    </source>
</evidence>
<protein>
    <recommendedName>
        <fullName evidence="3">DUF3168 domain-containing protein</fullName>
    </recommendedName>
</protein>